<comment type="caution">
    <text evidence="2">The sequence shown here is derived from an EMBL/GenBank/DDBJ whole genome shotgun (WGS) entry which is preliminary data.</text>
</comment>
<sequence>MPKNNHSRRHPHQDKPRVEQDQPGTPHAEHDHAPGEHAAWASEHAQEQSRQRAMAAREKTTRTKMSVGQSGTMRLKKGNQPRGGR</sequence>
<gene>
    <name evidence="2" type="ORF">Cme02nite_72720</name>
</gene>
<organism evidence="2 3">
    <name type="scientific">Catellatospora methionotrophica</name>
    <dbReference type="NCBI Taxonomy" id="121620"/>
    <lineage>
        <taxon>Bacteria</taxon>
        <taxon>Bacillati</taxon>
        <taxon>Actinomycetota</taxon>
        <taxon>Actinomycetes</taxon>
        <taxon>Micromonosporales</taxon>
        <taxon>Micromonosporaceae</taxon>
        <taxon>Catellatospora</taxon>
    </lineage>
</organism>
<dbReference type="Proteomes" id="UP000660339">
    <property type="component" value="Unassembled WGS sequence"/>
</dbReference>
<reference evidence="2" key="1">
    <citation type="submission" date="2021-01" db="EMBL/GenBank/DDBJ databases">
        <title>Whole genome shotgun sequence of Catellatospora methionotrophica NBRC 14553.</title>
        <authorList>
            <person name="Komaki H."/>
            <person name="Tamura T."/>
        </authorList>
    </citation>
    <scope>NUCLEOTIDE SEQUENCE</scope>
    <source>
        <strain evidence="2">NBRC 14553</strain>
    </source>
</reference>
<keyword evidence="3" id="KW-1185">Reference proteome</keyword>
<feature type="compositionally biased region" description="Polar residues" evidence="1">
    <location>
        <begin position="63"/>
        <end position="72"/>
    </location>
</feature>
<feature type="region of interest" description="Disordered" evidence="1">
    <location>
        <begin position="1"/>
        <end position="85"/>
    </location>
</feature>
<feature type="compositionally biased region" description="Basic and acidic residues" evidence="1">
    <location>
        <begin position="44"/>
        <end position="61"/>
    </location>
</feature>
<feature type="compositionally biased region" description="Basic residues" evidence="1">
    <location>
        <begin position="1"/>
        <end position="12"/>
    </location>
</feature>
<dbReference type="EMBL" id="BONJ01000045">
    <property type="protein sequence ID" value="GIG18940.1"/>
    <property type="molecule type" value="Genomic_DNA"/>
</dbReference>
<accession>A0A8J3LQH2</accession>
<dbReference type="AlphaFoldDB" id="A0A8J3LQH2"/>
<evidence type="ECO:0000256" key="1">
    <source>
        <dbReference type="SAM" id="MobiDB-lite"/>
    </source>
</evidence>
<protein>
    <submittedName>
        <fullName evidence="2">Uncharacterized protein</fullName>
    </submittedName>
</protein>
<dbReference type="RefSeq" id="WP_166388869.1">
    <property type="nucleotide sequence ID" value="NZ_BAAATT010000020.1"/>
</dbReference>
<proteinExistence type="predicted"/>
<feature type="compositionally biased region" description="Basic residues" evidence="1">
    <location>
        <begin position="74"/>
        <end position="85"/>
    </location>
</feature>
<evidence type="ECO:0000313" key="3">
    <source>
        <dbReference type="Proteomes" id="UP000660339"/>
    </source>
</evidence>
<evidence type="ECO:0000313" key="2">
    <source>
        <dbReference type="EMBL" id="GIG18940.1"/>
    </source>
</evidence>
<name>A0A8J3LQH2_9ACTN</name>